<geneLocation type="plasmid" evidence="1">
    <name>pACN001-E</name>
</geneLocation>
<organism evidence="1">
    <name type="scientific">Escherichia coli ACN001</name>
    <dbReference type="NCBI Taxonomy" id="1311757"/>
    <lineage>
        <taxon>Bacteria</taxon>
        <taxon>Pseudomonadati</taxon>
        <taxon>Pseudomonadota</taxon>
        <taxon>Gammaproteobacteria</taxon>
        <taxon>Enterobacterales</taxon>
        <taxon>Enterobacteriaceae</taxon>
        <taxon>Escherichia</taxon>
    </lineage>
</organism>
<name>A0A140WYX5_ECOLX</name>
<dbReference type="EMBL" id="KC853438">
    <property type="protein sequence ID" value="AHF23351.1"/>
    <property type="molecule type" value="Genomic_DNA"/>
</dbReference>
<evidence type="ECO:0000313" key="1">
    <source>
        <dbReference type="EMBL" id="AHF23351.1"/>
    </source>
</evidence>
<dbReference type="AlphaFoldDB" id="A0A140WYX5"/>
<protein>
    <submittedName>
        <fullName evidence="1">Uncharacterized protein</fullName>
    </submittedName>
</protein>
<keyword evidence="1" id="KW-0614">Plasmid</keyword>
<accession>A0A140WYX5</accession>
<reference evidence="1" key="1">
    <citation type="journal article" date="2014" name="J Glob Antimicrob Resist">
        <title>Plasmid-mediated multidrug resistance and virulence in an avian pathogenic Escherichia coli strain isolated in China.</title>
        <authorList>
            <person name="Wang X."/>
            <person name="Hao H."/>
            <person name="Xu Z."/>
            <person name="Zheng H."/>
            <person name="Liu C."/>
            <person name="Wei L."/>
            <person name="Zhang R."/>
            <person name="Bi D."/>
            <person name="Chen H."/>
            <person name="Tan C."/>
        </authorList>
    </citation>
    <scope>NUCLEOTIDE SEQUENCE</scope>
    <source>
        <strain evidence="1">ACN001</strain>
        <plasmid evidence="1">pACN001-E</plasmid>
    </source>
</reference>
<gene>
    <name evidence="1" type="ORF">J444_pE8</name>
</gene>
<sequence>MYSENLLLSIVHVKSMDFHFCNKDHTMGRQALRTSKQNTGANQDEI</sequence>
<proteinExistence type="predicted"/>